<reference evidence="1 2" key="1">
    <citation type="journal article" date="2022" name="Plant J.">
        <title>Chromosome-level genome of Camellia lanceoleosa provides a valuable resource for understanding genome evolution and self-incompatibility.</title>
        <authorList>
            <person name="Gong W."/>
            <person name="Xiao S."/>
            <person name="Wang L."/>
            <person name="Liao Z."/>
            <person name="Chang Y."/>
            <person name="Mo W."/>
            <person name="Hu G."/>
            <person name="Li W."/>
            <person name="Zhao G."/>
            <person name="Zhu H."/>
            <person name="Hu X."/>
            <person name="Ji K."/>
            <person name="Xiang X."/>
            <person name="Song Q."/>
            <person name="Yuan D."/>
            <person name="Jin S."/>
            <person name="Zhang L."/>
        </authorList>
    </citation>
    <scope>NUCLEOTIDE SEQUENCE [LARGE SCALE GENOMIC DNA]</scope>
    <source>
        <strain evidence="1">SQ_2022a</strain>
    </source>
</reference>
<proteinExistence type="predicted"/>
<dbReference type="EMBL" id="CM045769">
    <property type="protein sequence ID" value="KAI7995326.1"/>
    <property type="molecule type" value="Genomic_DNA"/>
</dbReference>
<accession>A0ACC0G4X3</accession>
<evidence type="ECO:0000313" key="1">
    <source>
        <dbReference type="EMBL" id="KAI7995326.1"/>
    </source>
</evidence>
<keyword evidence="2" id="KW-1185">Reference proteome</keyword>
<comment type="caution">
    <text evidence="1">The sequence shown here is derived from an EMBL/GenBank/DDBJ whole genome shotgun (WGS) entry which is preliminary data.</text>
</comment>
<evidence type="ECO:0000313" key="2">
    <source>
        <dbReference type="Proteomes" id="UP001060215"/>
    </source>
</evidence>
<protein>
    <submittedName>
        <fullName evidence="1">Uncharacterized protein</fullName>
    </submittedName>
</protein>
<dbReference type="Proteomes" id="UP001060215">
    <property type="component" value="Chromosome 12"/>
</dbReference>
<sequence>MSIPPYEETSAATGASLLDRTVSWSRTTCFARDGEVITTQFFPEPELVDWAVSVSQFGERFGRFVPRNGIDPSIGTPRGLGGSAATIVVPFFGFVNVHRYPKMASMRIERMKL</sequence>
<organism evidence="1 2">
    <name type="scientific">Camellia lanceoleosa</name>
    <dbReference type="NCBI Taxonomy" id="1840588"/>
    <lineage>
        <taxon>Eukaryota</taxon>
        <taxon>Viridiplantae</taxon>
        <taxon>Streptophyta</taxon>
        <taxon>Embryophyta</taxon>
        <taxon>Tracheophyta</taxon>
        <taxon>Spermatophyta</taxon>
        <taxon>Magnoliopsida</taxon>
        <taxon>eudicotyledons</taxon>
        <taxon>Gunneridae</taxon>
        <taxon>Pentapetalae</taxon>
        <taxon>asterids</taxon>
        <taxon>Ericales</taxon>
        <taxon>Theaceae</taxon>
        <taxon>Camellia</taxon>
    </lineage>
</organism>
<name>A0ACC0G4X3_9ERIC</name>
<gene>
    <name evidence="1" type="ORF">LOK49_LG11G02503</name>
</gene>